<dbReference type="CDD" id="cd06986">
    <property type="entry name" value="cupin_MmsR-like_N"/>
    <property type="match status" value="1"/>
</dbReference>
<dbReference type="SMART" id="SM00342">
    <property type="entry name" value="HTH_ARAC"/>
    <property type="match status" value="1"/>
</dbReference>
<organism evidence="5 6">
    <name type="scientific">Abiotrophia defectiva</name>
    <name type="common">Streptococcus defectivus</name>
    <dbReference type="NCBI Taxonomy" id="46125"/>
    <lineage>
        <taxon>Bacteria</taxon>
        <taxon>Bacillati</taxon>
        <taxon>Bacillota</taxon>
        <taxon>Bacilli</taxon>
        <taxon>Lactobacillales</taxon>
        <taxon>Aerococcaceae</taxon>
        <taxon>Abiotrophia</taxon>
    </lineage>
</organism>
<proteinExistence type="predicted"/>
<keyword evidence="2" id="KW-0238">DNA-binding</keyword>
<evidence type="ECO:0000256" key="2">
    <source>
        <dbReference type="ARBA" id="ARBA00023125"/>
    </source>
</evidence>
<dbReference type="Pfam" id="PF02311">
    <property type="entry name" value="AraC_binding"/>
    <property type="match status" value="1"/>
</dbReference>
<dbReference type="GO" id="GO:0003700">
    <property type="term" value="F:DNA-binding transcription factor activity"/>
    <property type="evidence" value="ECO:0007669"/>
    <property type="project" value="InterPro"/>
</dbReference>
<keyword evidence="3" id="KW-0804">Transcription</keyword>
<dbReference type="PROSITE" id="PS01124">
    <property type="entry name" value="HTH_ARAC_FAMILY_2"/>
    <property type="match status" value="1"/>
</dbReference>
<dbReference type="InterPro" id="IPR018060">
    <property type="entry name" value="HTH_AraC"/>
</dbReference>
<evidence type="ECO:0000313" key="5">
    <source>
        <dbReference type="EMBL" id="MBF0934352.1"/>
    </source>
</evidence>
<evidence type="ECO:0000256" key="1">
    <source>
        <dbReference type="ARBA" id="ARBA00023015"/>
    </source>
</evidence>
<dbReference type="SUPFAM" id="SSF46689">
    <property type="entry name" value="Homeodomain-like"/>
    <property type="match status" value="2"/>
</dbReference>
<dbReference type="GO" id="GO:0043565">
    <property type="term" value="F:sequence-specific DNA binding"/>
    <property type="evidence" value="ECO:0007669"/>
    <property type="project" value="InterPro"/>
</dbReference>
<dbReference type="InterPro" id="IPR037923">
    <property type="entry name" value="HTH-like"/>
</dbReference>
<comment type="caution">
    <text evidence="5">The sequence shown here is derived from an EMBL/GenBank/DDBJ whole genome shotgun (WGS) entry which is preliminary data.</text>
</comment>
<dbReference type="AlphaFoldDB" id="A0A929MNH0"/>
<dbReference type="EMBL" id="JABZFV010000015">
    <property type="protein sequence ID" value="MBF0934352.1"/>
    <property type="molecule type" value="Genomic_DNA"/>
</dbReference>
<dbReference type="InterPro" id="IPR003313">
    <property type="entry name" value="AraC-bd"/>
</dbReference>
<sequence length="278" mass="32314">MPMSRAEFYVFHNKTSIELYPIQFGREACAPLHRMGPTQTHNYLFHYILSGQGRFSLVGQKAQTLSAGQGFLMTPDCICAYEADESDPWTYCWIEFNGLKAKHFLQEAGFNASNYLFKPKQQSVQDNIMAPLMQLINNPKQHESFLIGQLYLVMDALIRYSNHTQLLPQNDVHNFYIREAIRFIQDHFAESISIDDIAQHCNLNRNYFSKLFKQEMGLTPSQFILNYRMNIACQLLTNRQLSIQSIAQQVGYTNQFNFSAAFKRVKSLAPYDWRKLYA</sequence>
<evidence type="ECO:0000313" key="6">
    <source>
        <dbReference type="Proteomes" id="UP000757900"/>
    </source>
</evidence>
<accession>A0A929MNH0</accession>
<dbReference type="PROSITE" id="PS00041">
    <property type="entry name" value="HTH_ARAC_FAMILY_1"/>
    <property type="match status" value="1"/>
</dbReference>
<name>A0A929MNH0_ABIDE</name>
<dbReference type="Pfam" id="PF12833">
    <property type="entry name" value="HTH_18"/>
    <property type="match status" value="1"/>
</dbReference>
<dbReference type="Gene3D" id="1.10.10.60">
    <property type="entry name" value="Homeodomain-like"/>
    <property type="match status" value="2"/>
</dbReference>
<keyword evidence="1" id="KW-0805">Transcription regulation</keyword>
<reference evidence="5" key="1">
    <citation type="submission" date="2020-04" db="EMBL/GenBank/DDBJ databases">
        <title>Deep metagenomics examines the oral microbiome during advanced dental caries in children, revealing novel taxa and co-occurrences with host molecules.</title>
        <authorList>
            <person name="Baker J.L."/>
            <person name="Morton J.T."/>
            <person name="Dinis M."/>
            <person name="Alvarez R."/>
            <person name="Tran N.C."/>
            <person name="Knight R."/>
            <person name="Edlund A."/>
        </authorList>
    </citation>
    <scope>NUCLEOTIDE SEQUENCE</scope>
    <source>
        <strain evidence="5">JCVI_23_bin.16</strain>
    </source>
</reference>
<feature type="domain" description="HTH araC/xylS-type" evidence="4">
    <location>
        <begin position="178"/>
        <end position="276"/>
    </location>
</feature>
<dbReference type="PANTHER" id="PTHR43280">
    <property type="entry name" value="ARAC-FAMILY TRANSCRIPTIONAL REGULATOR"/>
    <property type="match status" value="1"/>
</dbReference>
<protein>
    <submittedName>
        <fullName evidence="5">AraC family transcriptional regulator</fullName>
    </submittedName>
</protein>
<evidence type="ECO:0000256" key="3">
    <source>
        <dbReference type="ARBA" id="ARBA00023163"/>
    </source>
</evidence>
<dbReference type="Proteomes" id="UP000757900">
    <property type="component" value="Unassembled WGS sequence"/>
</dbReference>
<dbReference type="InterPro" id="IPR009057">
    <property type="entry name" value="Homeodomain-like_sf"/>
</dbReference>
<gene>
    <name evidence="5" type="ORF">HXK00_01755</name>
</gene>
<dbReference type="SUPFAM" id="SSF51215">
    <property type="entry name" value="Regulatory protein AraC"/>
    <property type="match status" value="1"/>
</dbReference>
<dbReference type="InterPro" id="IPR018062">
    <property type="entry name" value="HTH_AraC-typ_CS"/>
</dbReference>
<dbReference type="Gene3D" id="2.60.120.280">
    <property type="entry name" value="Regulatory protein AraC"/>
    <property type="match status" value="1"/>
</dbReference>
<dbReference type="PANTHER" id="PTHR43280:SF2">
    <property type="entry name" value="HTH-TYPE TRANSCRIPTIONAL REGULATOR EXSA"/>
    <property type="match status" value="1"/>
</dbReference>
<evidence type="ECO:0000259" key="4">
    <source>
        <dbReference type="PROSITE" id="PS01124"/>
    </source>
</evidence>